<dbReference type="InterPro" id="IPR039421">
    <property type="entry name" value="Type_1_exporter"/>
</dbReference>
<dbReference type="PANTHER" id="PTHR43394:SF27">
    <property type="entry name" value="ATP-DEPENDENT TRANSLOCASE ABCB1-LIKE"/>
    <property type="match status" value="1"/>
</dbReference>
<dbReference type="GO" id="GO:0016887">
    <property type="term" value="F:ATP hydrolysis activity"/>
    <property type="evidence" value="ECO:0007669"/>
    <property type="project" value="InterPro"/>
</dbReference>
<dbReference type="SUPFAM" id="SSF90123">
    <property type="entry name" value="ABC transporter transmembrane region"/>
    <property type="match status" value="2"/>
</dbReference>
<dbReference type="PANTHER" id="PTHR43394">
    <property type="entry name" value="ATP-DEPENDENT PERMEASE MDL1, MITOCHONDRIAL"/>
    <property type="match status" value="1"/>
</dbReference>
<feature type="compositionally biased region" description="Basic and acidic residues" evidence="9">
    <location>
        <begin position="670"/>
        <end position="690"/>
    </location>
</feature>
<dbReference type="Pfam" id="PF00664">
    <property type="entry name" value="ABC_membrane"/>
    <property type="match status" value="2"/>
</dbReference>
<evidence type="ECO:0000256" key="9">
    <source>
        <dbReference type="SAM" id="MobiDB-lite"/>
    </source>
</evidence>
<dbReference type="InterPro" id="IPR003439">
    <property type="entry name" value="ABC_transporter-like_ATP-bd"/>
</dbReference>
<feature type="transmembrane region" description="Helical" evidence="10">
    <location>
        <begin position="965"/>
        <end position="983"/>
    </location>
</feature>
<dbReference type="InterPro" id="IPR036640">
    <property type="entry name" value="ABC1_TM_sf"/>
</dbReference>
<dbReference type="FunFam" id="3.40.50.300:FF:000604">
    <property type="entry name" value="ABC transporter B family member 28"/>
    <property type="match status" value="1"/>
</dbReference>
<dbReference type="CDD" id="cd18578">
    <property type="entry name" value="ABC_6TM_Pgp_ABCB1_D2_like"/>
    <property type="match status" value="1"/>
</dbReference>
<feature type="transmembrane region" description="Helical" evidence="10">
    <location>
        <begin position="99"/>
        <end position="124"/>
    </location>
</feature>
<dbReference type="RefSeq" id="XP_012335860.1">
    <property type="nucleotide sequence ID" value="XM_012480437.1"/>
</dbReference>
<evidence type="ECO:0000256" key="6">
    <source>
        <dbReference type="ARBA" id="ARBA00022840"/>
    </source>
</evidence>
<dbReference type="GO" id="GO:0090374">
    <property type="term" value="P:oligopeptide export from mitochondrion"/>
    <property type="evidence" value="ECO:0007669"/>
    <property type="project" value="TreeGrafter"/>
</dbReference>
<dbReference type="VEuPathDB" id="PlasmoDB:AK88_02814"/>
<feature type="domain" description="ABC transmembrane type-1" evidence="12">
    <location>
        <begin position="64"/>
        <end position="350"/>
    </location>
</feature>
<dbReference type="OrthoDB" id="6500128at2759"/>
<comment type="similarity">
    <text evidence="2">Belongs to the ABC transporter superfamily. ABCB family. Multidrug resistance exporter (TC 3.A.1.201) subfamily.</text>
</comment>
<evidence type="ECO:0000259" key="11">
    <source>
        <dbReference type="PROSITE" id="PS50893"/>
    </source>
</evidence>
<evidence type="ECO:0000256" key="1">
    <source>
        <dbReference type="ARBA" id="ARBA00004141"/>
    </source>
</evidence>
<evidence type="ECO:0000256" key="8">
    <source>
        <dbReference type="ARBA" id="ARBA00023136"/>
    </source>
</evidence>
<feature type="transmembrane region" description="Helical" evidence="10">
    <location>
        <begin position="824"/>
        <end position="845"/>
    </location>
</feature>
<feature type="transmembrane region" description="Helical" evidence="10">
    <location>
        <begin position="939"/>
        <end position="959"/>
    </location>
</feature>
<evidence type="ECO:0000256" key="5">
    <source>
        <dbReference type="ARBA" id="ARBA00022741"/>
    </source>
</evidence>
<dbReference type="PROSITE" id="PS50929">
    <property type="entry name" value="ABC_TM1F"/>
    <property type="match status" value="2"/>
</dbReference>
<evidence type="ECO:0000256" key="4">
    <source>
        <dbReference type="ARBA" id="ARBA00022692"/>
    </source>
</evidence>
<accession>A0A0D9QKB9</accession>
<gene>
    <name evidence="13" type="ORF">AK88_02814</name>
</gene>
<evidence type="ECO:0000256" key="3">
    <source>
        <dbReference type="ARBA" id="ARBA00022448"/>
    </source>
</evidence>
<dbReference type="OMA" id="GFGQEEQ"/>
<dbReference type="Pfam" id="PF00005">
    <property type="entry name" value="ABC_tran"/>
    <property type="match status" value="3"/>
</dbReference>
<feature type="transmembrane region" description="Helical" evidence="10">
    <location>
        <begin position="197"/>
        <end position="217"/>
    </location>
</feature>
<keyword evidence="14" id="KW-1185">Reference proteome</keyword>
<dbReference type="InterPro" id="IPR003593">
    <property type="entry name" value="AAA+_ATPase"/>
</dbReference>
<name>A0A0D9QKB9_PLAFR</name>
<dbReference type="InterPro" id="IPR011527">
    <property type="entry name" value="ABC1_TM_dom"/>
</dbReference>
<dbReference type="SUPFAM" id="SSF52540">
    <property type="entry name" value="P-loop containing nucleoside triphosphate hydrolases"/>
    <property type="match status" value="3"/>
</dbReference>
<feature type="transmembrane region" description="Helical" evidence="10">
    <location>
        <begin position="321"/>
        <end position="342"/>
    </location>
</feature>
<feature type="domain" description="ABC transmembrane type-1" evidence="12">
    <location>
        <begin position="825"/>
        <end position="1126"/>
    </location>
</feature>
<proteinExistence type="inferred from homology"/>
<dbReference type="CDD" id="cd18577">
    <property type="entry name" value="ABC_6TM_Pgp_ABCB1_D1_like"/>
    <property type="match status" value="1"/>
</dbReference>
<dbReference type="GO" id="GO:0015421">
    <property type="term" value="F:ABC-type oligopeptide transporter activity"/>
    <property type="evidence" value="ECO:0007669"/>
    <property type="project" value="TreeGrafter"/>
</dbReference>
<dbReference type="InterPro" id="IPR027417">
    <property type="entry name" value="P-loop_NTPase"/>
</dbReference>
<evidence type="ECO:0000256" key="10">
    <source>
        <dbReference type="SAM" id="Phobius"/>
    </source>
</evidence>
<reference evidence="13 14" key="1">
    <citation type="submission" date="2014-03" db="EMBL/GenBank/DDBJ databases">
        <title>The Genome Sequence of Plasmodium fragile nilgiri.</title>
        <authorList>
            <consortium name="The Broad Institute Genomics Platform"/>
            <consortium name="The Broad Institute Genome Sequencing Center for Infectious Disease"/>
            <person name="Neafsey D."/>
            <person name="Duraisingh M."/>
            <person name="Young S.K."/>
            <person name="Zeng Q."/>
            <person name="Gargeya S."/>
            <person name="Abouelleil A."/>
            <person name="Alvarado L."/>
            <person name="Chapman S.B."/>
            <person name="Gainer-Dewar J."/>
            <person name="Goldberg J."/>
            <person name="Griggs A."/>
            <person name="Gujja S."/>
            <person name="Hansen M."/>
            <person name="Howarth C."/>
            <person name="Imamovic A."/>
            <person name="Larimer J."/>
            <person name="Pearson M."/>
            <person name="Poon T.W."/>
            <person name="Priest M."/>
            <person name="Roberts A."/>
            <person name="Saif S."/>
            <person name="Shea T."/>
            <person name="Sykes S."/>
            <person name="Wortman J."/>
            <person name="Nusbaum C."/>
            <person name="Birren B."/>
        </authorList>
    </citation>
    <scope>NUCLEOTIDE SEQUENCE [LARGE SCALE GENOMIC DNA]</scope>
    <source>
        <strain evidence="14">nilgiri</strain>
    </source>
</reference>
<dbReference type="Gene3D" id="3.40.50.300">
    <property type="entry name" value="P-loop containing nucleotide triphosphate hydrolases"/>
    <property type="match status" value="3"/>
</dbReference>
<evidence type="ECO:0000259" key="12">
    <source>
        <dbReference type="PROSITE" id="PS50929"/>
    </source>
</evidence>
<feature type="transmembrane region" description="Helical" evidence="10">
    <location>
        <begin position="1065"/>
        <end position="1085"/>
    </location>
</feature>
<keyword evidence="3" id="KW-0813">Transport</keyword>
<feature type="domain" description="ABC transporter" evidence="11">
    <location>
        <begin position="1164"/>
        <end position="1461"/>
    </location>
</feature>
<feature type="transmembrane region" description="Helical" evidence="10">
    <location>
        <begin position="171"/>
        <end position="191"/>
    </location>
</feature>
<feature type="domain" description="ABC transporter" evidence="11">
    <location>
        <begin position="383"/>
        <end position="678"/>
    </location>
</feature>
<evidence type="ECO:0000256" key="7">
    <source>
        <dbReference type="ARBA" id="ARBA00022989"/>
    </source>
</evidence>
<organism evidence="13 14">
    <name type="scientific">Plasmodium fragile</name>
    <dbReference type="NCBI Taxonomy" id="5857"/>
    <lineage>
        <taxon>Eukaryota</taxon>
        <taxon>Sar</taxon>
        <taxon>Alveolata</taxon>
        <taxon>Apicomplexa</taxon>
        <taxon>Aconoidasida</taxon>
        <taxon>Haemosporida</taxon>
        <taxon>Plasmodiidae</taxon>
        <taxon>Plasmodium</taxon>
        <taxon>Plasmodium (Plasmodium)</taxon>
    </lineage>
</organism>
<evidence type="ECO:0000256" key="2">
    <source>
        <dbReference type="ARBA" id="ARBA00007577"/>
    </source>
</evidence>
<keyword evidence="4 10" id="KW-0812">Transmembrane</keyword>
<keyword evidence="6" id="KW-0067">ATP-binding</keyword>
<comment type="subcellular location">
    <subcellularLocation>
        <location evidence="1">Membrane</location>
        <topology evidence="1">Multi-pass membrane protein</topology>
    </subcellularLocation>
</comment>
<dbReference type="InterPro" id="IPR017871">
    <property type="entry name" value="ABC_transporter-like_CS"/>
</dbReference>
<feature type="transmembrane region" description="Helical" evidence="10">
    <location>
        <begin position="281"/>
        <end position="301"/>
    </location>
</feature>
<evidence type="ECO:0000313" key="13">
    <source>
        <dbReference type="EMBL" id="KJP87510.1"/>
    </source>
</evidence>
<dbReference type="GO" id="GO:0005743">
    <property type="term" value="C:mitochondrial inner membrane"/>
    <property type="evidence" value="ECO:0007669"/>
    <property type="project" value="TreeGrafter"/>
</dbReference>
<feature type="compositionally biased region" description="Basic and acidic residues" evidence="9">
    <location>
        <begin position="736"/>
        <end position="756"/>
    </location>
</feature>
<keyword evidence="7 10" id="KW-1133">Transmembrane helix</keyword>
<dbReference type="SMART" id="SM00382">
    <property type="entry name" value="AAA"/>
    <property type="match status" value="2"/>
</dbReference>
<keyword evidence="8 10" id="KW-0472">Membrane</keyword>
<dbReference type="EMBL" id="KQ001673">
    <property type="protein sequence ID" value="KJP87510.1"/>
    <property type="molecule type" value="Genomic_DNA"/>
</dbReference>
<dbReference type="PROSITE" id="PS50893">
    <property type="entry name" value="ABC_TRANSPORTER_2"/>
    <property type="match status" value="2"/>
</dbReference>
<feature type="region of interest" description="Disordered" evidence="9">
    <location>
        <begin position="660"/>
        <end position="696"/>
    </location>
</feature>
<dbReference type="PROSITE" id="PS00211">
    <property type="entry name" value="ABC_TRANSPORTER_1"/>
    <property type="match status" value="2"/>
</dbReference>
<feature type="transmembrane region" description="Helical" evidence="10">
    <location>
        <begin position="61"/>
        <end position="87"/>
    </location>
</feature>
<evidence type="ECO:0000313" key="14">
    <source>
        <dbReference type="Proteomes" id="UP000054561"/>
    </source>
</evidence>
<dbReference type="Gene3D" id="1.20.1560.10">
    <property type="entry name" value="ABC transporter type 1, transmembrane domain"/>
    <property type="match status" value="2"/>
</dbReference>
<feature type="transmembrane region" description="Helical" evidence="10">
    <location>
        <begin position="865"/>
        <end position="886"/>
    </location>
</feature>
<dbReference type="Proteomes" id="UP000054561">
    <property type="component" value="Unassembled WGS sequence"/>
</dbReference>
<sequence>MKTDQRNASDNSTRSNNLSIKDEVEKELNKKGTFELYKKIKTQKIPFFLPFKCLPSSHRKLLGVSFLCATISGGTLPFFVSVFGVIMKNMNLGENVNDIIFSLVLIGIMQFILSFISSLCMDIVTTKILKTLKIEFLKSVFYQDGQFHDNNAGSKLTSDLDFYLEQINAGIGTKFITIFTYTSAFLGLYFWSLFKNARLTLCITCVFPLIYVCGVICNNKVKLNKKTSLLYNNNTMSIIEEALVGIRTVVSYCGENTILKKFNLSEKLYSKYTLKANLMESLHIGMINGFILASYAFGFWYGTRIIISDLSSNTPNSDFHGGSVISILLGVLISMFMLTIVLPNITEYMKSLEATNSLYEIINRKPLVENNNDGKKLKDIKKIQFKNVRFHYDTRKDVEIYKDLNFTLTEGKTYAFVGESGCGKSTILKLIERLYDPTEGDIIINDSHNLKDINLKWWRSKIGVVSQDPLLFSNSIKNNIKYSLYSVKDLENLSEESTDDGFASENGTNYNSCKAQCAGDLKDMMKTTDSTELLQVRKNYETIQDSEVVSVSKKVLIHDFVSALPDKYDTLVGSNASKLSGGQKQRISIARAIIRNPKILILDEATSSLDNKSEYLVQKTINNLKGNENRITIIIAHRLSTIRYANTIFVLSNRDNGNSSTIDVDVIGEDPTKDNNEKKGKKDKKGDKKQNQKMNNAGSYIIEQGTHDSLMKNKNGIYYTMINNQKVSSKTSNNNDNDKDSDMKSSVYKDSEHGYDIDDMNGNMKNGNESSSAKKGDKMNDADASNTNAGGRFAFLRNMFKRKPKAPNNLRMVYREIFSYKKDIAIIVLSVIVAGGLYPLFALLYAKYVSTLFDFANLEANSNKYSLYILAIAVAMFISETLKNYYNNVIGEKVEKTMKQRLFENILYQEISFFDQDSHAPGMLSSHINRDVHLLKTGLVNNIVIFSHFIVLFLVSMVMSFYFCPIVAAVLTGTYFIFMRVFAIRARMQTNSKDVEKKRMNQPGSVFLYNNDDEIYKDPSFLIQEAFYNMNTVIIYGLEDYFCTLIEKAIDYSNKGQKRKTLVNSMLWGFSQSAQLFINSFAYWFGSYLIRRGTIEVDDFMKSLFTFLFTGSYAGKLMSLRGDSENAKVSFEKYYPLIMRKSHIDVRDNGGIRIKNSNDINGKIEIMDVNFRYMSRPNVPIYKDLTFSCESKKTTAIVGETGSGKSTVMSLLMRFYDLKNDHHIVFKNEDNDDMNKDQMEQGDEEQNVGMKNVNEFSSANENADGQSSALYKNSGKILLDGVDICDYNLKDLRSLFSIVSQEPMLFNMSIYENIKFGKDDATREDVKRACKFAAIDEFIESLPNKYDTNVGPYGKSLSGGQKQRIAIARALLREPKILLLDEATSSLDSNSEKLIEKTIVDIKDKADRTIVTIAHRIASIKRSDKIVVFNNPDRTGSFVQAQGTHEELLSVQDGIYKKYVKLAK</sequence>
<protein>
    <submittedName>
        <fullName evidence="13">Multidrug resistance protein</fullName>
    </submittedName>
</protein>
<keyword evidence="5" id="KW-0547">Nucleotide-binding</keyword>
<dbReference type="GO" id="GO:0005524">
    <property type="term" value="F:ATP binding"/>
    <property type="evidence" value="ECO:0007669"/>
    <property type="project" value="UniProtKB-KW"/>
</dbReference>
<feature type="region of interest" description="Disordered" evidence="9">
    <location>
        <begin position="727"/>
        <end position="785"/>
    </location>
</feature>
<dbReference type="GeneID" id="24268128"/>
<feature type="compositionally biased region" description="Basic and acidic residues" evidence="9">
    <location>
        <begin position="772"/>
        <end position="781"/>
    </location>
</feature>